<comment type="function">
    <text evidence="12">Vacuolar cation/proton exchanger (CAX). Translocates Ca(2+) and other metal ions into vacuoles using the proton gradient formed by H(+)-ATPase and H(+)-pyrophosphatase.</text>
</comment>
<proteinExistence type="inferred from homology"/>
<feature type="transmembrane region" description="Helical" evidence="12">
    <location>
        <begin position="357"/>
        <end position="384"/>
    </location>
</feature>
<dbReference type="EMBL" id="JBEDUW010000003">
    <property type="protein sequence ID" value="KAK9940771.1"/>
    <property type="molecule type" value="Genomic_DNA"/>
</dbReference>
<reference evidence="15 16" key="1">
    <citation type="journal article" date="2023" name="G3 (Bethesda)">
        <title>A chromosome-length genome assembly and annotation of blackberry (Rubus argutus, cv. 'Hillquist').</title>
        <authorList>
            <person name="Bruna T."/>
            <person name="Aryal R."/>
            <person name="Dudchenko O."/>
            <person name="Sargent D.J."/>
            <person name="Mead D."/>
            <person name="Buti M."/>
            <person name="Cavallini A."/>
            <person name="Hytonen T."/>
            <person name="Andres J."/>
            <person name="Pham M."/>
            <person name="Weisz D."/>
            <person name="Mascagni F."/>
            <person name="Usai G."/>
            <person name="Natali L."/>
            <person name="Bassil N."/>
            <person name="Fernandez G.E."/>
            <person name="Lomsadze A."/>
            <person name="Armour M."/>
            <person name="Olukolu B."/>
            <person name="Poorten T."/>
            <person name="Britton C."/>
            <person name="Davik J."/>
            <person name="Ashrafi H."/>
            <person name="Aiden E.L."/>
            <person name="Borodovsky M."/>
            <person name="Worthington M."/>
        </authorList>
    </citation>
    <scope>NUCLEOTIDE SEQUENCE [LARGE SCALE GENOMIC DNA]</scope>
    <source>
        <strain evidence="15">PI 553951</strain>
    </source>
</reference>
<sequence length="465" mass="50705">MGSHEDFISNNIENGSGDGYKGLAGSNNNDTNNKEQWSVGKTPQNLSSSMVRKKSDPILVTNVRFQMVRNFLHNLQEVVLGTKLAVLFPAIPLAIAADFYHFGRPWVFALSLLGLTPLAERVSFLTEQIAYFTGPTVGGLLNATCGNATEMIIALFALRENKIDVVKYSLLGSILSNLLLVLGTSLLCGGLANIKKEQRYDRKQADVNSLLLLLGLLCHMLPLLFRYASGVGNSYATSTLELSRASSIFMLIAYVAYIFFQLKTHRQLFDSQEEDDEDEDEEKAVIGFWSAFSWLAGMTVIIALLSEYVVGTIEAASNSWGISVTFISIILLPIVGNAAEHAGSIIFALKNKLDISLGVALGSASQISMFVVPLSVIVAWIMGIDMDLDFSLLETGSLAFTIIITAFTLQDGTSHYMKGVILFLCYIIIAACFFVDRIPMNDSNGTNLGNVLELSSNYYAGVLFA</sequence>
<feature type="transmembrane region" description="Helical" evidence="12">
    <location>
        <begin position="284"/>
        <end position="305"/>
    </location>
</feature>
<comment type="caution">
    <text evidence="15">The sequence shown here is derived from an EMBL/GenBank/DDBJ whole genome shotgun (WGS) entry which is preliminary data.</text>
</comment>
<dbReference type="GO" id="GO:0061993">
    <property type="term" value="C:calcium:proton antiporter complex"/>
    <property type="evidence" value="ECO:0007669"/>
    <property type="project" value="UniProtKB-ARBA"/>
</dbReference>
<keyword evidence="10 12" id="KW-0406">Ion transport</keyword>
<evidence type="ECO:0000256" key="2">
    <source>
        <dbReference type="ARBA" id="ARBA00008248"/>
    </source>
</evidence>
<protein>
    <recommendedName>
        <fullName evidence="12">Vacuolar cation/proton exchanger</fullName>
    </recommendedName>
</protein>
<keyword evidence="3 12" id="KW-0813">Transport</keyword>
<feature type="compositionally biased region" description="Polar residues" evidence="13">
    <location>
        <begin position="25"/>
        <end position="48"/>
    </location>
</feature>
<dbReference type="NCBIfam" id="TIGR00378">
    <property type="entry name" value="cax"/>
    <property type="match status" value="1"/>
</dbReference>
<dbReference type="GO" id="GO:0009705">
    <property type="term" value="C:plant-type vacuole membrane"/>
    <property type="evidence" value="ECO:0007669"/>
    <property type="project" value="UniProtKB-ARBA"/>
</dbReference>
<dbReference type="Pfam" id="PF01699">
    <property type="entry name" value="Na_Ca_ex"/>
    <property type="match status" value="2"/>
</dbReference>
<dbReference type="GO" id="GO:0010351">
    <property type="term" value="P:lithium ion transport"/>
    <property type="evidence" value="ECO:0007669"/>
    <property type="project" value="UniProtKB-ARBA"/>
</dbReference>
<comment type="subcellular location">
    <subcellularLocation>
        <location evidence="1">Vacuole membrane</location>
        <topology evidence="1">Multi-pass membrane protein</topology>
    </subcellularLocation>
</comment>
<dbReference type="GO" id="GO:0015369">
    <property type="term" value="F:calcium:proton antiporter activity"/>
    <property type="evidence" value="ECO:0007669"/>
    <property type="project" value="UniProtKB-UniRule"/>
</dbReference>
<feature type="transmembrane region" description="Helical" evidence="12">
    <location>
        <begin position="170"/>
        <end position="194"/>
    </location>
</feature>
<evidence type="ECO:0000256" key="9">
    <source>
        <dbReference type="ARBA" id="ARBA00022989"/>
    </source>
</evidence>
<dbReference type="Gene3D" id="1.20.1420.30">
    <property type="entry name" value="NCX, central ion-binding region"/>
    <property type="match status" value="2"/>
</dbReference>
<keyword evidence="8 12" id="KW-0106">Calcium</keyword>
<evidence type="ECO:0000259" key="14">
    <source>
        <dbReference type="Pfam" id="PF01699"/>
    </source>
</evidence>
<feature type="domain" description="Sodium/calcium exchanger membrane region" evidence="14">
    <location>
        <begin position="292"/>
        <end position="434"/>
    </location>
</feature>
<dbReference type="InterPro" id="IPR004798">
    <property type="entry name" value="CAX-like"/>
</dbReference>
<feature type="transmembrane region" description="Helical" evidence="12">
    <location>
        <begin position="421"/>
        <end position="440"/>
    </location>
</feature>
<dbReference type="AlphaFoldDB" id="A0AAW1XUY2"/>
<dbReference type="NCBIfam" id="TIGR00846">
    <property type="entry name" value="caca2"/>
    <property type="match status" value="1"/>
</dbReference>
<keyword evidence="9 12" id="KW-1133">Transmembrane helix</keyword>
<evidence type="ECO:0000256" key="12">
    <source>
        <dbReference type="RuleBase" id="RU365028"/>
    </source>
</evidence>
<keyword evidence="5 12" id="KW-0926">Vacuole</keyword>
<evidence type="ECO:0000256" key="11">
    <source>
        <dbReference type="ARBA" id="ARBA00023136"/>
    </source>
</evidence>
<feature type="transmembrane region" description="Helical" evidence="12">
    <location>
        <begin position="206"/>
        <end position="225"/>
    </location>
</feature>
<dbReference type="InterPro" id="IPR044880">
    <property type="entry name" value="NCX_ion-bd_dom_sf"/>
</dbReference>
<dbReference type="GO" id="GO:0055062">
    <property type="term" value="P:phosphate ion homeostasis"/>
    <property type="evidence" value="ECO:0007669"/>
    <property type="project" value="UniProtKB-ARBA"/>
</dbReference>
<dbReference type="FunFam" id="1.20.1420.30:FF:000020">
    <property type="entry name" value="Vacuolar cation/proton exchanger"/>
    <property type="match status" value="1"/>
</dbReference>
<evidence type="ECO:0000313" key="16">
    <source>
        <dbReference type="Proteomes" id="UP001457282"/>
    </source>
</evidence>
<feature type="transmembrane region" description="Helical" evidence="12">
    <location>
        <begin position="137"/>
        <end position="158"/>
    </location>
</feature>
<feature type="transmembrane region" description="Helical" evidence="12">
    <location>
        <begin position="390"/>
        <end position="409"/>
    </location>
</feature>
<keyword evidence="11 12" id="KW-0472">Membrane</keyword>
<dbReference type="Proteomes" id="UP001457282">
    <property type="component" value="Unassembled WGS sequence"/>
</dbReference>
<gene>
    <name evidence="15" type="ORF">M0R45_017413</name>
</gene>
<evidence type="ECO:0000256" key="13">
    <source>
        <dbReference type="SAM" id="MobiDB-lite"/>
    </source>
</evidence>
<name>A0AAW1XUY2_RUBAR</name>
<feature type="domain" description="Sodium/calcium exchanger membrane region" evidence="14">
    <location>
        <begin position="106"/>
        <end position="262"/>
    </location>
</feature>
<dbReference type="InterPro" id="IPR004713">
    <property type="entry name" value="CaH_exchang"/>
</dbReference>
<dbReference type="GO" id="GO:0006882">
    <property type="term" value="P:intracellular zinc ion homeostasis"/>
    <property type="evidence" value="ECO:0007669"/>
    <property type="project" value="UniProtKB-ARBA"/>
</dbReference>
<evidence type="ECO:0000256" key="1">
    <source>
        <dbReference type="ARBA" id="ARBA00004128"/>
    </source>
</evidence>
<keyword evidence="6 12" id="KW-0109">Calcium transport</keyword>
<feature type="transmembrane region" description="Helical" evidence="12">
    <location>
        <begin position="317"/>
        <end position="336"/>
    </location>
</feature>
<feature type="transmembrane region" description="Helical" evidence="12">
    <location>
        <begin position="245"/>
        <end position="263"/>
    </location>
</feature>
<evidence type="ECO:0000256" key="7">
    <source>
        <dbReference type="ARBA" id="ARBA00022692"/>
    </source>
</evidence>
<keyword evidence="16" id="KW-1185">Reference proteome</keyword>
<dbReference type="GO" id="GO:0006874">
    <property type="term" value="P:intracellular calcium ion homeostasis"/>
    <property type="evidence" value="ECO:0007669"/>
    <property type="project" value="UniProtKB-ARBA"/>
</dbReference>
<dbReference type="GO" id="GO:0030026">
    <property type="term" value="P:intracellular manganese ion homeostasis"/>
    <property type="evidence" value="ECO:0007669"/>
    <property type="project" value="UniProtKB-ARBA"/>
</dbReference>
<dbReference type="PANTHER" id="PTHR31503">
    <property type="entry name" value="VACUOLAR CALCIUM ION TRANSPORTER"/>
    <property type="match status" value="1"/>
</dbReference>
<feature type="transmembrane region" description="Helical" evidence="12">
    <location>
        <begin position="78"/>
        <end position="100"/>
    </location>
</feature>
<evidence type="ECO:0000256" key="8">
    <source>
        <dbReference type="ARBA" id="ARBA00022837"/>
    </source>
</evidence>
<dbReference type="PANTHER" id="PTHR31503:SF42">
    <property type="entry name" value="VACUOLAR CATION_PROTON EXCHANGER"/>
    <property type="match status" value="1"/>
</dbReference>
<keyword evidence="7 12" id="KW-0812">Transmembrane</keyword>
<comment type="similarity">
    <text evidence="2">Belongs to the Ca(2+):cation antiporter (CaCA) (TC 2.A.19) family. Cation/proton exchanger (CAX) subfamily.</text>
</comment>
<evidence type="ECO:0000256" key="4">
    <source>
        <dbReference type="ARBA" id="ARBA00022449"/>
    </source>
</evidence>
<evidence type="ECO:0000256" key="6">
    <source>
        <dbReference type="ARBA" id="ARBA00022568"/>
    </source>
</evidence>
<dbReference type="GO" id="GO:0010119">
    <property type="term" value="P:regulation of stomatal movement"/>
    <property type="evidence" value="ECO:0007669"/>
    <property type="project" value="UniProtKB-ARBA"/>
</dbReference>
<evidence type="ECO:0000256" key="3">
    <source>
        <dbReference type="ARBA" id="ARBA00022448"/>
    </source>
</evidence>
<evidence type="ECO:0000256" key="10">
    <source>
        <dbReference type="ARBA" id="ARBA00023065"/>
    </source>
</evidence>
<dbReference type="FunFam" id="1.20.1420.30:FF:000008">
    <property type="entry name" value="Vacuolar cation/proton exchanger"/>
    <property type="match status" value="1"/>
</dbReference>
<feature type="transmembrane region" description="Helical" evidence="12">
    <location>
        <begin position="106"/>
        <end position="125"/>
    </location>
</feature>
<keyword evidence="4 12" id="KW-0050">Antiport</keyword>
<feature type="region of interest" description="Disordered" evidence="13">
    <location>
        <begin position="11"/>
        <end position="48"/>
    </location>
</feature>
<accession>A0AAW1XUY2</accession>
<evidence type="ECO:0000256" key="5">
    <source>
        <dbReference type="ARBA" id="ARBA00022554"/>
    </source>
</evidence>
<organism evidence="15 16">
    <name type="scientific">Rubus argutus</name>
    <name type="common">Southern blackberry</name>
    <dbReference type="NCBI Taxonomy" id="59490"/>
    <lineage>
        <taxon>Eukaryota</taxon>
        <taxon>Viridiplantae</taxon>
        <taxon>Streptophyta</taxon>
        <taxon>Embryophyta</taxon>
        <taxon>Tracheophyta</taxon>
        <taxon>Spermatophyta</taxon>
        <taxon>Magnoliopsida</taxon>
        <taxon>eudicotyledons</taxon>
        <taxon>Gunneridae</taxon>
        <taxon>Pentapetalae</taxon>
        <taxon>rosids</taxon>
        <taxon>fabids</taxon>
        <taxon>Rosales</taxon>
        <taxon>Rosaceae</taxon>
        <taxon>Rosoideae</taxon>
        <taxon>Rosoideae incertae sedis</taxon>
        <taxon>Rubus</taxon>
    </lineage>
</organism>
<dbReference type="InterPro" id="IPR004837">
    <property type="entry name" value="NaCa_Exmemb"/>
</dbReference>
<evidence type="ECO:0000313" key="15">
    <source>
        <dbReference type="EMBL" id="KAK9940771.1"/>
    </source>
</evidence>